<organism evidence="1 2">
    <name type="scientific">Streptomyces lunaelactis</name>
    <dbReference type="NCBI Taxonomy" id="1535768"/>
    <lineage>
        <taxon>Bacteria</taxon>
        <taxon>Bacillati</taxon>
        <taxon>Actinomycetota</taxon>
        <taxon>Actinomycetes</taxon>
        <taxon>Kitasatosporales</taxon>
        <taxon>Streptomycetaceae</taxon>
        <taxon>Streptomyces</taxon>
    </lineage>
</organism>
<gene>
    <name evidence="1" type="ORF">SLUN_38785</name>
</gene>
<keyword evidence="1" id="KW-0614">Plasmid</keyword>
<accession>A0A2R4TFW3</accession>
<reference evidence="1 2" key="1">
    <citation type="submission" date="2018-01" db="EMBL/GenBank/DDBJ databases">
        <title>Complete genome sequence of Streptomyces lunaelactis MM109T, a Ferroverdin A producer isolated from cave moonmilk deposits.</title>
        <authorList>
            <person name="Naome A."/>
            <person name="Martinet L."/>
            <person name="Maciejewska M."/>
            <person name="Anderssen S."/>
            <person name="Adam D."/>
            <person name="Tenconi E."/>
            <person name="Deflandre B."/>
            <person name="Arguelles-Arias A."/>
            <person name="Calusinska M."/>
            <person name="Copieters W."/>
            <person name="Karim L."/>
            <person name="Hanikenne M."/>
            <person name="Baurain D."/>
            <person name="van Wezel G."/>
            <person name="Smargiasso N."/>
            <person name="de Pauw E."/>
            <person name="Delfosse P."/>
            <person name="Rigali S."/>
        </authorList>
    </citation>
    <scope>NUCLEOTIDE SEQUENCE [LARGE SCALE GENOMIC DNA]</scope>
    <source>
        <strain evidence="1 2">MM109</strain>
        <plasmid evidence="2">Plasmid pslun2</plasmid>
    </source>
</reference>
<dbReference type="EMBL" id="CP026306">
    <property type="protein sequence ID" value="AVZ77977.1"/>
    <property type="molecule type" value="Genomic_DNA"/>
</dbReference>
<geneLocation type="plasmid" evidence="2">
    <name>pslun2</name>
</geneLocation>
<evidence type="ECO:0000313" key="2">
    <source>
        <dbReference type="Proteomes" id="UP000244201"/>
    </source>
</evidence>
<protein>
    <submittedName>
        <fullName evidence="1">Uncharacterized protein</fullName>
    </submittedName>
</protein>
<keyword evidence="2" id="KW-1185">Reference proteome</keyword>
<dbReference type="OrthoDB" id="4317934at2"/>
<dbReference type="GeneID" id="55661181"/>
<dbReference type="KEGG" id="slk:SLUN_38785"/>
<sequence length="179" mass="19782">MISVTTESVSFGHRSLARHAAQVAEHAARLIRSEFGTVPDVQVLLSSRSDALADYVHQAKVALLPGADPREVAKQLRWERRGLRGKYGVTELSAGGIVLGVNLGKARTVADVNETLTHELVHGHQLSGRSARAEHLAYLRYGFEIEPLPRRKVRAYEALMDRRECEARDAERLASQLPA</sequence>
<dbReference type="Proteomes" id="UP000244201">
    <property type="component" value="Plasmid pSLUN2"/>
</dbReference>
<name>A0A2R4TFW3_9ACTN</name>
<evidence type="ECO:0000313" key="1">
    <source>
        <dbReference type="EMBL" id="AVZ77977.1"/>
    </source>
</evidence>
<dbReference type="AlphaFoldDB" id="A0A2R4TFW3"/>
<proteinExistence type="predicted"/>
<dbReference type="RefSeq" id="WP_108155266.1">
    <property type="nucleotide sequence ID" value="NZ_CP026306.1"/>
</dbReference>